<protein>
    <submittedName>
        <fullName evidence="2">DUF4301 family protein</fullName>
    </submittedName>
</protein>
<dbReference type="SUPFAM" id="SSF53448">
    <property type="entry name" value="Nucleotide-diphospho-sugar transferases"/>
    <property type="match status" value="1"/>
</dbReference>
<proteinExistence type="predicted"/>
<gene>
    <name evidence="2" type="ORF">DLK05_01970</name>
</gene>
<name>A0A434AZW3_9BACT</name>
<dbReference type="EMBL" id="RJJX01000001">
    <property type="protein sequence ID" value="RUT80143.1"/>
    <property type="molecule type" value="Genomic_DNA"/>
</dbReference>
<dbReference type="InterPro" id="IPR029044">
    <property type="entry name" value="Nucleotide-diphossugar_trans"/>
</dbReference>
<dbReference type="Pfam" id="PF14134">
    <property type="entry name" value="DUF4301"/>
    <property type="match status" value="1"/>
</dbReference>
<sequence length="518" mass="60240">MFSKQDLTQFESKNISQETIEEQIKNFTTGFPKMKLKKPAAIDDGITKVQDEDLDIYEEVYNTLSKNFSLLKFVPASGAASRMFKCLYDFLNTYQDTEDEYLNFLSHKGPETMFNFFNRLEDFAFYGDLRNIILEKDMELEKMLDKNQFKQILDMLLSRKGLNYGNLPKGLLKFHRYKQYSRTSFEEHLVETLNYAKNQNGKANIHLTVSDEHKPLFEERFEKTRDKFEEKYNGELKVSYSSQKASTDTIAVDINNEPYRNEDGSILFRPGGHGALIENLNELDADIVFIKNIDNIVPDRLKEITYRYKKVLAGFLLEYQSYLFDYLEELDSEKEISMEKLNEMLAFLEDKLCTKSPAALHTEDPIKLKQYLIKKFNRPIRVCGMVKNEGEPGGGPFWARNHDGSVSLQIVEGSQIDKSDTRQKNIFDRSTHFNPVDLVCGIKDFKGNKFDLRQYIDHQTGFISEKSYNGNNLKAMELPGLWNGAMSDWNTIFVEVPIITFNPVKTVFDLLRIEHRNL</sequence>
<evidence type="ECO:0000313" key="2">
    <source>
        <dbReference type="EMBL" id="RUT80143.1"/>
    </source>
</evidence>
<evidence type="ECO:0000259" key="1">
    <source>
        <dbReference type="Pfam" id="PF14134"/>
    </source>
</evidence>
<keyword evidence="3" id="KW-1185">Reference proteome</keyword>
<accession>A0A434AZW3</accession>
<dbReference type="RefSeq" id="WP_127342286.1">
    <property type="nucleotide sequence ID" value="NZ_RJJX01000001.1"/>
</dbReference>
<dbReference type="InterPro" id="IPR025393">
    <property type="entry name" value="DUF4301"/>
</dbReference>
<comment type="caution">
    <text evidence="2">The sequence shown here is derived from an EMBL/GenBank/DDBJ whole genome shotgun (WGS) entry which is preliminary data.</text>
</comment>
<dbReference type="Proteomes" id="UP000282985">
    <property type="component" value="Unassembled WGS sequence"/>
</dbReference>
<dbReference type="OrthoDB" id="5572060at2"/>
<dbReference type="AlphaFoldDB" id="A0A434AZW3"/>
<feature type="domain" description="DUF4301" evidence="1">
    <location>
        <begin position="4"/>
        <end position="516"/>
    </location>
</feature>
<evidence type="ECO:0000313" key="3">
    <source>
        <dbReference type="Proteomes" id="UP000282985"/>
    </source>
</evidence>
<organism evidence="2 3">
    <name type="scientific">Ancylomarina longa</name>
    <dbReference type="NCBI Taxonomy" id="2487017"/>
    <lineage>
        <taxon>Bacteria</taxon>
        <taxon>Pseudomonadati</taxon>
        <taxon>Bacteroidota</taxon>
        <taxon>Bacteroidia</taxon>
        <taxon>Marinilabiliales</taxon>
        <taxon>Marinifilaceae</taxon>
        <taxon>Ancylomarina</taxon>
    </lineage>
</organism>
<reference evidence="2 3" key="1">
    <citation type="submission" date="2018-11" db="EMBL/GenBank/DDBJ databases">
        <title>Parancylomarina longa gen. nov., sp. nov., isolated from sediments of southern Okinawa.</title>
        <authorList>
            <person name="Fu T."/>
        </authorList>
    </citation>
    <scope>NUCLEOTIDE SEQUENCE [LARGE SCALE GENOMIC DNA]</scope>
    <source>
        <strain evidence="2 3">T3-2 S1-C</strain>
    </source>
</reference>